<dbReference type="InterPro" id="IPR009003">
    <property type="entry name" value="Peptidase_S1_PA"/>
</dbReference>
<dbReference type="Proteomes" id="UP001139486">
    <property type="component" value="Unassembled WGS sequence"/>
</dbReference>
<evidence type="ECO:0000313" key="2">
    <source>
        <dbReference type="EMBL" id="MCP3735770.1"/>
    </source>
</evidence>
<feature type="chain" id="PRO_5040771747" evidence="1">
    <location>
        <begin position="23"/>
        <end position="419"/>
    </location>
</feature>
<proteinExistence type="predicted"/>
<evidence type="ECO:0000256" key="1">
    <source>
        <dbReference type="SAM" id="SignalP"/>
    </source>
</evidence>
<dbReference type="RefSeq" id="WP_254289770.1">
    <property type="nucleotide sequence ID" value="NZ_JAMLDY010000015.1"/>
</dbReference>
<keyword evidence="3" id="KW-1185">Reference proteome</keyword>
<name>A0A9X2HZL7_9SPHN</name>
<dbReference type="InterPro" id="IPR043504">
    <property type="entry name" value="Peptidase_S1_PA_chymotrypsin"/>
</dbReference>
<keyword evidence="1" id="KW-0732">Signal</keyword>
<protein>
    <submittedName>
        <fullName evidence="2">S1 family peptidase</fullName>
    </submittedName>
</protein>
<organism evidence="2 3">
    <name type="scientific">Sphingomonas liriopis</name>
    <dbReference type="NCBI Taxonomy" id="2949094"/>
    <lineage>
        <taxon>Bacteria</taxon>
        <taxon>Pseudomonadati</taxon>
        <taxon>Pseudomonadota</taxon>
        <taxon>Alphaproteobacteria</taxon>
        <taxon>Sphingomonadales</taxon>
        <taxon>Sphingomonadaceae</taxon>
        <taxon>Sphingomonas</taxon>
    </lineage>
</organism>
<accession>A0A9X2HZL7</accession>
<comment type="caution">
    <text evidence="2">The sequence shown here is derived from an EMBL/GenBank/DDBJ whole genome shotgun (WGS) entry which is preliminary data.</text>
</comment>
<sequence length="419" mass="43496">MGWVLRFLIVVTALVAAGGAGAQVAAPALQSGEQALAQDAAAVAARLGVSDDEAARQLRLQAASAAVTDDLARRFGDRLAGIAIEHRPAFRIVVRLTGDAPVADETVMLDGEPVAVAFVPGAAATQVEIVQAITAYQATIRASLISPPGLGVDQRSGELVAVVSGRDVAREGAEALRARLAALTHVPVRLRVVDQPALDMDEVAGGMRLMGRIPGDARRFLCTAGFVVTDGMRTGIATAAHCPDALSVRGADGREAALPFVGQWGWGHQDVQINLATDQLAPVFFADTAKAFSRPVTDARSRAGTRAGDVVCHRGERTGYSCSEVELTDFAPAGDLCGGACLPTWTTVAGPTCKGGDSGSPVFLGTTAYGILKGGSYRTDGSCAFYFYMSTDYLPTGWRLLTAGGVVPPPIRAQPVEGR</sequence>
<gene>
    <name evidence="2" type="ORF">M9979_12890</name>
</gene>
<reference evidence="2" key="1">
    <citation type="submission" date="2022-05" db="EMBL/GenBank/DDBJ databases">
        <title>Sphingomonas sp. strain RP10 Genome sequencing and assembly.</title>
        <authorList>
            <person name="Kim I."/>
        </authorList>
    </citation>
    <scope>NUCLEOTIDE SEQUENCE</scope>
    <source>
        <strain evidence="2">RP10</strain>
    </source>
</reference>
<evidence type="ECO:0000313" key="3">
    <source>
        <dbReference type="Proteomes" id="UP001139486"/>
    </source>
</evidence>
<feature type="signal peptide" evidence="1">
    <location>
        <begin position="1"/>
        <end position="22"/>
    </location>
</feature>
<dbReference type="AlphaFoldDB" id="A0A9X2HZL7"/>
<dbReference type="SUPFAM" id="SSF50494">
    <property type="entry name" value="Trypsin-like serine proteases"/>
    <property type="match status" value="1"/>
</dbReference>
<dbReference type="Gene3D" id="2.40.10.10">
    <property type="entry name" value="Trypsin-like serine proteases"/>
    <property type="match status" value="2"/>
</dbReference>
<dbReference type="EMBL" id="JAMLDY010000015">
    <property type="protein sequence ID" value="MCP3735770.1"/>
    <property type="molecule type" value="Genomic_DNA"/>
</dbReference>